<dbReference type="Pfam" id="PF00355">
    <property type="entry name" value="Rieske"/>
    <property type="match status" value="1"/>
</dbReference>
<dbReference type="GO" id="GO:0008203">
    <property type="term" value="P:cholesterol metabolic process"/>
    <property type="evidence" value="ECO:0007669"/>
    <property type="project" value="InterPro"/>
</dbReference>
<evidence type="ECO:0000256" key="7">
    <source>
        <dbReference type="ARBA" id="ARBA00022989"/>
    </source>
</evidence>
<name>A0A4R5LW54_9GAMM</name>
<dbReference type="SUPFAM" id="SSF55961">
    <property type="entry name" value="Bet v1-like"/>
    <property type="match status" value="1"/>
</dbReference>
<gene>
    <name evidence="18" type="ORF">E2F43_04455</name>
</gene>
<evidence type="ECO:0000313" key="19">
    <source>
        <dbReference type="Proteomes" id="UP000295554"/>
    </source>
</evidence>
<comment type="caution">
    <text evidence="18">The sequence shown here is derived from an EMBL/GenBank/DDBJ whole genome shotgun (WGS) entry which is preliminary data.</text>
</comment>
<dbReference type="PROSITE" id="PS51296">
    <property type="entry name" value="RIESKE"/>
    <property type="match status" value="1"/>
</dbReference>
<dbReference type="EC" id="1.14.19.21" evidence="14"/>
<evidence type="ECO:0000256" key="14">
    <source>
        <dbReference type="ARBA" id="ARBA00026095"/>
    </source>
</evidence>
<evidence type="ECO:0000256" key="10">
    <source>
        <dbReference type="ARBA" id="ARBA00023014"/>
    </source>
</evidence>
<comment type="cofactor">
    <cofactor evidence="1">
        <name>Fe cation</name>
        <dbReference type="ChEBI" id="CHEBI:24875"/>
    </cofactor>
</comment>
<comment type="subcellular location">
    <subcellularLocation>
        <location evidence="2">Membrane</location>
    </subcellularLocation>
</comment>
<evidence type="ECO:0000256" key="4">
    <source>
        <dbReference type="ARBA" id="ARBA00022692"/>
    </source>
</evidence>
<dbReference type="InterPro" id="IPR050584">
    <property type="entry name" value="Cholesterol_7-desaturase"/>
</dbReference>
<evidence type="ECO:0000256" key="8">
    <source>
        <dbReference type="ARBA" id="ARBA00023002"/>
    </source>
</evidence>
<protein>
    <recommendedName>
        <fullName evidence="14">cholesterol 7-desaturase</fullName>
        <ecNumber evidence="14">1.14.19.21</ecNumber>
    </recommendedName>
</protein>
<dbReference type="RefSeq" id="WP_133209983.1">
    <property type="nucleotide sequence ID" value="NZ_SMSE01000001.1"/>
</dbReference>
<evidence type="ECO:0000256" key="2">
    <source>
        <dbReference type="ARBA" id="ARBA00004370"/>
    </source>
</evidence>
<evidence type="ECO:0000256" key="13">
    <source>
        <dbReference type="ARBA" id="ARBA00025729"/>
    </source>
</evidence>
<keyword evidence="19" id="KW-1185">Reference proteome</keyword>
<keyword evidence="9" id="KW-0408">Iron</keyword>
<dbReference type="Pfam" id="PF19298">
    <property type="entry name" value="KshA_C"/>
    <property type="match status" value="1"/>
</dbReference>
<dbReference type="SUPFAM" id="SSF50022">
    <property type="entry name" value="ISP domain"/>
    <property type="match status" value="1"/>
</dbReference>
<dbReference type="GO" id="GO:0046872">
    <property type="term" value="F:metal ion binding"/>
    <property type="evidence" value="ECO:0007669"/>
    <property type="project" value="UniProtKB-KW"/>
</dbReference>
<dbReference type="PANTHER" id="PTHR21266:SF32">
    <property type="entry name" value="CHOLESTEROL 7-DESATURASE NVD"/>
    <property type="match status" value="1"/>
</dbReference>
<keyword evidence="4" id="KW-0812">Transmembrane</keyword>
<comment type="pathway">
    <text evidence="3">Hormone biosynthesis.</text>
</comment>
<dbReference type="PANTHER" id="PTHR21266">
    <property type="entry name" value="IRON-SULFUR DOMAIN CONTAINING PROTEIN"/>
    <property type="match status" value="1"/>
</dbReference>
<evidence type="ECO:0000256" key="5">
    <source>
        <dbReference type="ARBA" id="ARBA00022714"/>
    </source>
</evidence>
<comment type="catalytic activity">
    <reaction evidence="16">
        <text>cholesterol + NADPH + O2 + H(+) = 7-dehydrocholesterol + NADP(+) + 2 H2O</text>
        <dbReference type="Rhea" id="RHEA:45024"/>
        <dbReference type="ChEBI" id="CHEBI:15377"/>
        <dbReference type="ChEBI" id="CHEBI:15378"/>
        <dbReference type="ChEBI" id="CHEBI:15379"/>
        <dbReference type="ChEBI" id="CHEBI:16113"/>
        <dbReference type="ChEBI" id="CHEBI:17759"/>
        <dbReference type="ChEBI" id="CHEBI:57783"/>
        <dbReference type="ChEBI" id="CHEBI:58349"/>
        <dbReference type="EC" id="1.14.19.21"/>
    </reaction>
    <physiologicalReaction direction="left-to-right" evidence="16">
        <dbReference type="Rhea" id="RHEA:45025"/>
    </physiologicalReaction>
</comment>
<dbReference type="InterPro" id="IPR036922">
    <property type="entry name" value="Rieske_2Fe-2S_sf"/>
</dbReference>
<evidence type="ECO:0000256" key="15">
    <source>
        <dbReference type="ARBA" id="ARBA00047853"/>
    </source>
</evidence>
<dbReference type="InterPro" id="IPR017941">
    <property type="entry name" value="Rieske_2Fe-2S"/>
</dbReference>
<dbReference type="Gene3D" id="3.90.380.10">
    <property type="entry name" value="Naphthalene 1,2-dioxygenase Alpha Subunit, Chain A, domain 1"/>
    <property type="match status" value="1"/>
</dbReference>
<evidence type="ECO:0000256" key="1">
    <source>
        <dbReference type="ARBA" id="ARBA00001962"/>
    </source>
</evidence>
<keyword evidence="7" id="KW-1133">Transmembrane helix</keyword>
<keyword evidence="10" id="KW-0411">Iron-sulfur</keyword>
<evidence type="ECO:0000259" key="17">
    <source>
        <dbReference type="PROSITE" id="PS51296"/>
    </source>
</evidence>
<reference evidence="18 19" key="1">
    <citation type="submission" date="2019-03" db="EMBL/GenBank/DDBJ databases">
        <title>Seongchinamella monodicae gen. nov., sp. nov., a novel member of the Gammaproteobacteria isolated from a tidal mudflat of beach.</title>
        <authorList>
            <person name="Yang H.G."/>
            <person name="Kang J.W."/>
            <person name="Lee S.D."/>
        </authorList>
    </citation>
    <scope>NUCLEOTIDE SEQUENCE [LARGE SCALE GENOMIC DNA]</scope>
    <source>
        <strain evidence="18 19">GH4-78</strain>
    </source>
</reference>
<dbReference type="EMBL" id="SMSE01000001">
    <property type="protein sequence ID" value="TDG15488.1"/>
    <property type="molecule type" value="Genomic_DNA"/>
</dbReference>
<evidence type="ECO:0000256" key="11">
    <source>
        <dbReference type="ARBA" id="ARBA00023136"/>
    </source>
</evidence>
<dbReference type="GO" id="GO:0016020">
    <property type="term" value="C:membrane"/>
    <property type="evidence" value="ECO:0007669"/>
    <property type="project" value="UniProtKB-SubCell"/>
</dbReference>
<comment type="pathway">
    <text evidence="12">Steroid hormone biosynthesis; dafachronic acid biosynthesis.</text>
</comment>
<evidence type="ECO:0000256" key="12">
    <source>
        <dbReference type="ARBA" id="ARBA00025712"/>
    </source>
</evidence>
<evidence type="ECO:0000256" key="3">
    <source>
        <dbReference type="ARBA" id="ARBA00004972"/>
    </source>
</evidence>
<keyword evidence="5" id="KW-0001">2Fe-2S</keyword>
<dbReference type="GO" id="GO:0170056">
    <property type="term" value="F:cholesterol 7-desaturase [NAD(P)H] activity"/>
    <property type="evidence" value="ECO:0007669"/>
    <property type="project" value="UniProtKB-EC"/>
</dbReference>
<dbReference type="Gene3D" id="2.102.10.10">
    <property type="entry name" value="Rieske [2Fe-2S] iron-sulphur domain"/>
    <property type="match status" value="1"/>
</dbReference>
<comment type="catalytic activity">
    <reaction evidence="15">
        <text>cholesterol + NADH + O2 + H(+) = 7-dehydrocholesterol + NAD(+) + 2 H2O</text>
        <dbReference type="Rhea" id="RHEA:51644"/>
        <dbReference type="ChEBI" id="CHEBI:15377"/>
        <dbReference type="ChEBI" id="CHEBI:15378"/>
        <dbReference type="ChEBI" id="CHEBI:15379"/>
        <dbReference type="ChEBI" id="CHEBI:16113"/>
        <dbReference type="ChEBI" id="CHEBI:17759"/>
        <dbReference type="ChEBI" id="CHEBI:57540"/>
        <dbReference type="ChEBI" id="CHEBI:57945"/>
        <dbReference type="EC" id="1.14.19.21"/>
    </reaction>
    <physiologicalReaction direction="left-to-right" evidence="15">
        <dbReference type="Rhea" id="RHEA:51645"/>
    </physiologicalReaction>
</comment>
<comment type="similarity">
    <text evidence="13">Belongs to the cholesterol 7-desaturase family.</text>
</comment>
<sequence length="324" mass="37383">MTIVEACESKTNTTPEFPMGWYSVERSHQLAIGEVKPVKAFDRELVLYRTRSGRVALQDAFCPHLGAHLGHEGRVIGETVRCPFHGWQFNAEDGKCSSIPYCDDIPERARVRTWHTEEKNGEVYVWFHPENTPPQWQLPDLPELGDPAWTAPRYTEHLVPAHVQDICENSCDPVHFAYVHSQMEIPDSEVTIDPDGRTMHLHSDMKNNDYPSHLHATTYSPGFALVRTTYGPNAEMIMYNSPQPIDRNQTLMRWTLIVRREIEDLAGDDVMKGIIDGLGDDYPIWANKVHKHRPVFCREDKTLVTFRKWVRQFYITSQDKQEIA</sequence>
<dbReference type="GO" id="GO:0051537">
    <property type="term" value="F:2 iron, 2 sulfur cluster binding"/>
    <property type="evidence" value="ECO:0007669"/>
    <property type="project" value="UniProtKB-KW"/>
</dbReference>
<keyword evidence="6" id="KW-0479">Metal-binding</keyword>
<keyword evidence="11" id="KW-0472">Membrane</keyword>
<dbReference type="GO" id="GO:0005737">
    <property type="term" value="C:cytoplasm"/>
    <property type="evidence" value="ECO:0007669"/>
    <property type="project" value="TreeGrafter"/>
</dbReference>
<evidence type="ECO:0000256" key="16">
    <source>
        <dbReference type="ARBA" id="ARBA00049548"/>
    </source>
</evidence>
<evidence type="ECO:0000256" key="9">
    <source>
        <dbReference type="ARBA" id="ARBA00023004"/>
    </source>
</evidence>
<evidence type="ECO:0000313" key="18">
    <source>
        <dbReference type="EMBL" id="TDG15488.1"/>
    </source>
</evidence>
<organism evidence="18 19">
    <name type="scientific">Seongchinamella unica</name>
    <dbReference type="NCBI Taxonomy" id="2547392"/>
    <lineage>
        <taxon>Bacteria</taxon>
        <taxon>Pseudomonadati</taxon>
        <taxon>Pseudomonadota</taxon>
        <taxon>Gammaproteobacteria</taxon>
        <taxon>Cellvibrionales</taxon>
        <taxon>Halieaceae</taxon>
        <taxon>Seongchinamella</taxon>
    </lineage>
</organism>
<keyword evidence="8" id="KW-0560">Oxidoreductase</keyword>
<dbReference type="OrthoDB" id="9769355at2"/>
<accession>A0A4R5LW54</accession>
<dbReference type="Proteomes" id="UP000295554">
    <property type="component" value="Unassembled WGS sequence"/>
</dbReference>
<evidence type="ECO:0000256" key="6">
    <source>
        <dbReference type="ARBA" id="ARBA00022723"/>
    </source>
</evidence>
<dbReference type="AlphaFoldDB" id="A0A4R5LW54"/>
<proteinExistence type="inferred from homology"/>
<feature type="domain" description="Rieske" evidence="17">
    <location>
        <begin position="21"/>
        <end position="125"/>
    </location>
</feature>
<dbReference type="InterPro" id="IPR045605">
    <property type="entry name" value="KshA-like_C"/>
</dbReference>